<proteinExistence type="predicted"/>
<dbReference type="EMBL" id="JBHRYJ010000001">
    <property type="protein sequence ID" value="MFC3674925.1"/>
    <property type="molecule type" value="Genomic_DNA"/>
</dbReference>
<keyword evidence="2" id="KW-1185">Reference proteome</keyword>
<organism evidence="1 2">
    <name type="scientific">Ferrovibrio xuzhouensis</name>
    <dbReference type="NCBI Taxonomy" id="1576914"/>
    <lineage>
        <taxon>Bacteria</taxon>
        <taxon>Pseudomonadati</taxon>
        <taxon>Pseudomonadota</taxon>
        <taxon>Alphaproteobacteria</taxon>
        <taxon>Rhodospirillales</taxon>
        <taxon>Rhodospirillaceae</taxon>
        <taxon>Ferrovibrio</taxon>
    </lineage>
</organism>
<reference evidence="2" key="1">
    <citation type="journal article" date="2019" name="Int. J. Syst. Evol. Microbiol.">
        <title>The Global Catalogue of Microorganisms (GCM) 10K type strain sequencing project: providing services to taxonomists for standard genome sequencing and annotation.</title>
        <authorList>
            <consortium name="The Broad Institute Genomics Platform"/>
            <consortium name="The Broad Institute Genome Sequencing Center for Infectious Disease"/>
            <person name="Wu L."/>
            <person name="Ma J."/>
        </authorList>
    </citation>
    <scope>NUCLEOTIDE SEQUENCE [LARGE SCALE GENOMIC DNA]</scope>
    <source>
        <strain evidence="2">KCTC 42182</strain>
    </source>
</reference>
<comment type="caution">
    <text evidence="1">The sequence shown here is derived from an EMBL/GenBank/DDBJ whole genome shotgun (WGS) entry which is preliminary data.</text>
</comment>
<evidence type="ECO:0000313" key="2">
    <source>
        <dbReference type="Proteomes" id="UP001595711"/>
    </source>
</evidence>
<name>A0ABV7VC11_9PROT</name>
<gene>
    <name evidence="1" type="ORF">ACFOOQ_05165</name>
</gene>
<dbReference type="Proteomes" id="UP001595711">
    <property type="component" value="Unassembled WGS sequence"/>
</dbReference>
<protein>
    <submittedName>
        <fullName evidence="1">Uncharacterized protein</fullName>
    </submittedName>
</protein>
<sequence>MAGLNSPATRLSITQQLNSELHQMAREATGLLRKVQVAYGRGSWPNIDAFLEKVDGSAEAGEASE</sequence>
<evidence type="ECO:0000313" key="1">
    <source>
        <dbReference type="EMBL" id="MFC3674925.1"/>
    </source>
</evidence>
<accession>A0ABV7VC11</accession>
<dbReference type="RefSeq" id="WP_379722518.1">
    <property type="nucleotide sequence ID" value="NZ_JBHRYJ010000001.1"/>
</dbReference>